<dbReference type="AlphaFoldDB" id="N1JIX8"/>
<reference evidence="2 3" key="1">
    <citation type="journal article" date="2010" name="Science">
        <title>Genome expansion and gene loss in powdery mildew fungi reveal tradeoffs in extreme parasitism.</title>
        <authorList>
            <person name="Spanu P.D."/>
            <person name="Abbott J.C."/>
            <person name="Amselem J."/>
            <person name="Burgis T.A."/>
            <person name="Soanes D.M."/>
            <person name="Stueber K."/>
            <person name="Ver Loren van Themaat E."/>
            <person name="Brown J.K.M."/>
            <person name="Butcher S.A."/>
            <person name="Gurr S.J."/>
            <person name="Lebrun M.-H."/>
            <person name="Ridout C.J."/>
            <person name="Schulze-Lefert P."/>
            <person name="Talbot N.J."/>
            <person name="Ahmadinejad N."/>
            <person name="Ametz C."/>
            <person name="Barton G.R."/>
            <person name="Benjdia M."/>
            <person name="Bidzinski P."/>
            <person name="Bindschedler L.V."/>
            <person name="Both M."/>
            <person name="Brewer M.T."/>
            <person name="Cadle-Davidson L."/>
            <person name="Cadle-Davidson M.M."/>
            <person name="Collemare J."/>
            <person name="Cramer R."/>
            <person name="Frenkel O."/>
            <person name="Godfrey D."/>
            <person name="Harriman J."/>
            <person name="Hoede C."/>
            <person name="King B.C."/>
            <person name="Klages S."/>
            <person name="Kleemann J."/>
            <person name="Knoll D."/>
            <person name="Koti P.S."/>
            <person name="Kreplak J."/>
            <person name="Lopez-Ruiz F.J."/>
            <person name="Lu X."/>
            <person name="Maekawa T."/>
            <person name="Mahanil S."/>
            <person name="Micali C."/>
            <person name="Milgroom M.G."/>
            <person name="Montana G."/>
            <person name="Noir S."/>
            <person name="O'Connell R.J."/>
            <person name="Oberhaensli S."/>
            <person name="Parlange F."/>
            <person name="Pedersen C."/>
            <person name="Quesneville H."/>
            <person name="Reinhardt R."/>
            <person name="Rott M."/>
            <person name="Sacristan S."/>
            <person name="Schmidt S.M."/>
            <person name="Schoen M."/>
            <person name="Skamnioti P."/>
            <person name="Sommer H."/>
            <person name="Stephens A."/>
            <person name="Takahara H."/>
            <person name="Thordal-Christensen H."/>
            <person name="Vigouroux M."/>
            <person name="Wessling R."/>
            <person name="Wicker T."/>
            <person name="Panstruga R."/>
        </authorList>
    </citation>
    <scope>NUCLEOTIDE SEQUENCE [LARGE SCALE GENOMIC DNA]</scope>
    <source>
        <strain evidence="2">DH14</strain>
    </source>
</reference>
<evidence type="ECO:0000256" key="1">
    <source>
        <dbReference type="SAM" id="MobiDB-lite"/>
    </source>
</evidence>
<dbReference type="EMBL" id="CAUH01004010">
    <property type="protein sequence ID" value="CCU78440.1"/>
    <property type="molecule type" value="Genomic_DNA"/>
</dbReference>
<organism evidence="2 3">
    <name type="scientific">Blumeria graminis f. sp. hordei (strain DH14)</name>
    <name type="common">Barley powdery mildew</name>
    <name type="synonym">Oidium monilioides f. sp. hordei</name>
    <dbReference type="NCBI Taxonomy" id="546991"/>
    <lineage>
        <taxon>Eukaryota</taxon>
        <taxon>Fungi</taxon>
        <taxon>Dikarya</taxon>
        <taxon>Ascomycota</taxon>
        <taxon>Pezizomycotina</taxon>
        <taxon>Leotiomycetes</taxon>
        <taxon>Erysiphales</taxon>
        <taxon>Erysiphaceae</taxon>
        <taxon>Blumeria</taxon>
        <taxon>Blumeria hordei</taxon>
    </lineage>
</organism>
<feature type="region of interest" description="Disordered" evidence="1">
    <location>
        <begin position="14"/>
        <end position="61"/>
    </location>
</feature>
<feature type="compositionally biased region" description="Polar residues" evidence="1">
    <location>
        <begin position="35"/>
        <end position="50"/>
    </location>
</feature>
<dbReference type="InParanoid" id="N1JIX8"/>
<proteinExistence type="predicted"/>
<protein>
    <submittedName>
        <fullName evidence="2">Uncharacterized protein</fullName>
    </submittedName>
</protein>
<sequence length="527" mass="60257">MTIHLLKPSQIQSAQTTTGYFPSKDQKYDNKFESSRSITPSRDLLTQSVPSMDPTRDQKSKVKFEPQYPTIGYSRELSALSKMCDPDLKYLGDNDSFDFKLNIFFELCDKADIPEPLYGKTYLTMLSGPTLTHYYSVTSNSIRIDFDKLFIVTRDYFEDCLMILVKVLRFLQLSLDLEYRTDKHLYLKLINACRSIPACQLACFKPSETVNDLINDIQASISTSNQNDEAPTPQYFTDRRYHDEIHRENTQPSKHPFFSRNQKNSSRSHKKCYVCNRTGCWSKNHTESERNDAKRDFKKRLHKRFDKRAEQFLARMEDNQYDLNSSDSNLNEQIETLILDTRNPSECLNEVEENGDIFITFFGLVQEANDIILNLADRSFQYQVTSKDLAIEVNPTDNDPFTYIGSGRYNSDCFYGIIIDTGASKHSTAGYKQFLAYQKSIDVTRHKSKAGAITVQFGIGSSSSIGFIWATTPTGKIEFHVVEADTPFLLSLSDMDNLSAYYNNLKNLLVTPTGSVSVMLFCYGGLS</sequence>
<dbReference type="eggNOG" id="KOG0017">
    <property type="taxonomic scope" value="Eukaryota"/>
</dbReference>
<gene>
    <name evidence="2" type="ORF">BGHDH14_bghG004010000003001</name>
</gene>
<dbReference type="HOGENOM" id="CLU_031263_0_0_1"/>
<dbReference type="OrthoDB" id="3600043at2759"/>
<dbReference type="Proteomes" id="UP000015441">
    <property type="component" value="Unassembled WGS sequence"/>
</dbReference>
<keyword evidence="3" id="KW-1185">Reference proteome</keyword>
<feature type="compositionally biased region" description="Basic and acidic residues" evidence="1">
    <location>
        <begin position="24"/>
        <end position="34"/>
    </location>
</feature>
<accession>N1JIX8</accession>
<name>N1JIX8_BLUG1</name>
<evidence type="ECO:0000313" key="2">
    <source>
        <dbReference type="EMBL" id="CCU78440.1"/>
    </source>
</evidence>
<evidence type="ECO:0000313" key="3">
    <source>
        <dbReference type="Proteomes" id="UP000015441"/>
    </source>
</evidence>
<comment type="caution">
    <text evidence="2">The sequence shown here is derived from an EMBL/GenBank/DDBJ whole genome shotgun (WGS) entry which is preliminary data.</text>
</comment>